<reference evidence="5" key="1">
    <citation type="submission" date="2019-02" db="EMBL/GenBank/DDBJ databases">
        <title>Draft genome sequence of Muricauda sp. 176CP4-71.</title>
        <authorList>
            <person name="Park J.-S."/>
        </authorList>
    </citation>
    <scope>NUCLEOTIDE SEQUENCE [LARGE SCALE GENOMIC DNA]</scope>
    <source>
        <strain evidence="5">176GS2-150</strain>
    </source>
</reference>
<feature type="chain" id="PRO_5046209972" evidence="2">
    <location>
        <begin position="20"/>
        <end position="282"/>
    </location>
</feature>
<keyword evidence="5" id="KW-1185">Reference proteome</keyword>
<name>A0ABY1WPL2_9GAMM</name>
<keyword evidence="2" id="KW-0732">Signal</keyword>
<organism evidence="4 5">
    <name type="scientific">Corallincola spongiicola</name>
    <dbReference type="NCBI Taxonomy" id="2520508"/>
    <lineage>
        <taxon>Bacteria</taxon>
        <taxon>Pseudomonadati</taxon>
        <taxon>Pseudomonadota</taxon>
        <taxon>Gammaproteobacteria</taxon>
        <taxon>Alteromonadales</taxon>
        <taxon>Psychromonadaceae</taxon>
        <taxon>Corallincola</taxon>
    </lineage>
</organism>
<sequence>MRSIWLGLLSICFSYSALADDRFADVEIEKTALRNGVYMLTGSGGNIGASAGTDGLLIVDDQYAPLADKISAVLKELSPQPLKYVVNTHMHGDHTGGNAEFGKSATIFAHHHVLERLSQDDSLPRSAMPVVTYADGVTFHFNDLTIEVQHYAKGHTDGDSVVWFKQANVLHMGDLFFNGKFPFIDLKRGGSVMGYLNNVKALYSQVNNETQIIPGHGPLADKAALAVNIEMLETHISWVKTAKAEGKTLQQLLDEGVPEQWKSWSWRFIDEKRWIETLFQGL</sequence>
<gene>
    <name evidence="4" type="ORF">EXY25_11820</name>
</gene>
<dbReference type="CDD" id="cd16282">
    <property type="entry name" value="metallo-hydrolase-like_MBL-fold"/>
    <property type="match status" value="1"/>
</dbReference>
<feature type="domain" description="Metallo-beta-lactamase" evidence="3">
    <location>
        <begin position="44"/>
        <end position="216"/>
    </location>
</feature>
<evidence type="ECO:0000256" key="2">
    <source>
        <dbReference type="SAM" id="SignalP"/>
    </source>
</evidence>
<dbReference type="Pfam" id="PF00753">
    <property type="entry name" value="Lactamase_B"/>
    <property type="match status" value="1"/>
</dbReference>
<protein>
    <submittedName>
        <fullName evidence="4">MBL fold metallo-hydrolase</fullName>
    </submittedName>
</protein>
<accession>A0ABY1WPL2</accession>
<dbReference type="SUPFAM" id="SSF56281">
    <property type="entry name" value="Metallo-hydrolase/oxidoreductase"/>
    <property type="match status" value="1"/>
</dbReference>
<comment type="caution">
    <text evidence="4">The sequence shown here is derived from an EMBL/GenBank/DDBJ whole genome shotgun (WGS) entry which is preliminary data.</text>
</comment>
<dbReference type="SMART" id="SM00849">
    <property type="entry name" value="Lactamase_B"/>
    <property type="match status" value="1"/>
</dbReference>
<dbReference type="InterPro" id="IPR050855">
    <property type="entry name" value="NDM-1-like"/>
</dbReference>
<dbReference type="Proteomes" id="UP000292544">
    <property type="component" value="Unassembled WGS sequence"/>
</dbReference>
<evidence type="ECO:0000313" key="4">
    <source>
        <dbReference type="EMBL" id="TAA46024.1"/>
    </source>
</evidence>
<dbReference type="EMBL" id="SHLY01000003">
    <property type="protein sequence ID" value="TAA46024.1"/>
    <property type="molecule type" value="Genomic_DNA"/>
</dbReference>
<evidence type="ECO:0000256" key="1">
    <source>
        <dbReference type="ARBA" id="ARBA00005250"/>
    </source>
</evidence>
<comment type="similarity">
    <text evidence="1">Belongs to the metallo-beta-lactamase superfamily. Class-B beta-lactamase family.</text>
</comment>
<evidence type="ECO:0000259" key="3">
    <source>
        <dbReference type="SMART" id="SM00849"/>
    </source>
</evidence>
<dbReference type="InterPro" id="IPR036866">
    <property type="entry name" value="RibonucZ/Hydroxyglut_hydro"/>
</dbReference>
<evidence type="ECO:0000313" key="5">
    <source>
        <dbReference type="Proteomes" id="UP000292544"/>
    </source>
</evidence>
<dbReference type="PANTHER" id="PTHR42951">
    <property type="entry name" value="METALLO-BETA-LACTAMASE DOMAIN-CONTAINING"/>
    <property type="match status" value="1"/>
</dbReference>
<proteinExistence type="inferred from homology"/>
<feature type="signal peptide" evidence="2">
    <location>
        <begin position="1"/>
        <end position="19"/>
    </location>
</feature>
<dbReference type="PANTHER" id="PTHR42951:SF4">
    <property type="entry name" value="ACYL-COENZYME A THIOESTERASE MBLAC2"/>
    <property type="match status" value="1"/>
</dbReference>
<dbReference type="Gene3D" id="3.60.15.10">
    <property type="entry name" value="Ribonuclease Z/Hydroxyacylglutathione hydrolase-like"/>
    <property type="match status" value="1"/>
</dbReference>
<dbReference type="RefSeq" id="WP_130566924.1">
    <property type="nucleotide sequence ID" value="NZ_SHLY01000003.1"/>
</dbReference>
<dbReference type="InterPro" id="IPR001279">
    <property type="entry name" value="Metallo-B-lactamas"/>
</dbReference>